<evidence type="ECO:0000256" key="1">
    <source>
        <dbReference type="SAM" id="MobiDB-lite"/>
    </source>
</evidence>
<dbReference type="EMBL" id="MT143863">
    <property type="protein sequence ID" value="QJB03854.1"/>
    <property type="molecule type" value="Genomic_DNA"/>
</dbReference>
<dbReference type="AlphaFoldDB" id="A0A6H1Z7G4"/>
<feature type="region of interest" description="Disordered" evidence="1">
    <location>
        <begin position="1"/>
        <end position="59"/>
    </location>
</feature>
<feature type="compositionally biased region" description="Basic and acidic residues" evidence="1">
    <location>
        <begin position="1"/>
        <end position="16"/>
    </location>
</feature>
<feature type="compositionally biased region" description="Pro residues" evidence="1">
    <location>
        <begin position="38"/>
        <end position="48"/>
    </location>
</feature>
<organism evidence="2">
    <name type="scientific">viral metagenome</name>
    <dbReference type="NCBI Taxonomy" id="1070528"/>
    <lineage>
        <taxon>unclassified sequences</taxon>
        <taxon>metagenomes</taxon>
        <taxon>organismal metagenomes</taxon>
    </lineage>
</organism>
<protein>
    <submittedName>
        <fullName evidence="2">Uncharacterized protein</fullName>
    </submittedName>
</protein>
<reference evidence="2" key="1">
    <citation type="submission" date="2020-03" db="EMBL/GenBank/DDBJ databases">
        <title>The deep terrestrial virosphere.</title>
        <authorList>
            <person name="Holmfeldt K."/>
            <person name="Nilsson E."/>
            <person name="Simone D."/>
            <person name="Lopez-Fernandez M."/>
            <person name="Wu X."/>
            <person name="de Brujin I."/>
            <person name="Lundin D."/>
            <person name="Andersson A."/>
            <person name="Bertilsson S."/>
            <person name="Dopson M."/>
        </authorList>
    </citation>
    <scope>NUCLEOTIDE SEQUENCE</scope>
    <source>
        <strain evidence="2">MM171A00097</strain>
        <strain evidence="3">MM171B00542</strain>
    </source>
</reference>
<evidence type="ECO:0000313" key="2">
    <source>
        <dbReference type="EMBL" id="QJA43478.1"/>
    </source>
</evidence>
<sequence>MPRTDAERKSVHERIFGKGSTPPLERLGRGQTVNNLMPMPPEQGPPLPRKLGLKWPWQK</sequence>
<gene>
    <name evidence="2" type="ORF">MM171A00097_0125</name>
    <name evidence="3" type="ORF">MM171B00542_0025</name>
</gene>
<evidence type="ECO:0000313" key="3">
    <source>
        <dbReference type="EMBL" id="QJB03854.1"/>
    </source>
</evidence>
<proteinExistence type="predicted"/>
<accession>A0A6H1Z7G4</accession>
<name>A0A6H1Z7G4_9ZZZZ</name>
<dbReference type="EMBL" id="MT143710">
    <property type="protein sequence ID" value="QJA43478.1"/>
    <property type="molecule type" value="Genomic_DNA"/>
</dbReference>